<feature type="compositionally biased region" description="Polar residues" evidence="2">
    <location>
        <begin position="400"/>
        <end position="411"/>
    </location>
</feature>
<feature type="region of interest" description="Disordered" evidence="2">
    <location>
        <begin position="700"/>
        <end position="737"/>
    </location>
</feature>
<protein>
    <submittedName>
        <fullName evidence="3">Uncharacterized protein</fullName>
    </submittedName>
</protein>
<proteinExistence type="predicted"/>
<evidence type="ECO:0000313" key="3">
    <source>
        <dbReference type="EMBL" id="KAG0715577.1"/>
    </source>
</evidence>
<feature type="region of interest" description="Disordered" evidence="2">
    <location>
        <begin position="893"/>
        <end position="917"/>
    </location>
</feature>
<feature type="region of interest" description="Disordered" evidence="2">
    <location>
        <begin position="350"/>
        <end position="416"/>
    </location>
</feature>
<reference evidence="3" key="1">
    <citation type="submission" date="2020-07" db="EMBL/GenBank/DDBJ databases">
        <title>The High-quality genome of the commercially important snow crab, Chionoecetes opilio.</title>
        <authorList>
            <person name="Jeong J.-H."/>
            <person name="Ryu S."/>
        </authorList>
    </citation>
    <scope>NUCLEOTIDE SEQUENCE</scope>
    <source>
        <strain evidence="3">MADBK_172401_WGS</strain>
        <tissue evidence="3">Digestive gland</tissue>
    </source>
</reference>
<gene>
    <name evidence="3" type="ORF">GWK47_011637</name>
</gene>
<organism evidence="3 4">
    <name type="scientific">Chionoecetes opilio</name>
    <name type="common">Atlantic snow crab</name>
    <name type="synonym">Cancer opilio</name>
    <dbReference type="NCBI Taxonomy" id="41210"/>
    <lineage>
        <taxon>Eukaryota</taxon>
        <taxon>Metazoa</taxon>
        <taxon>Ecdysozoa</taxon>
        <taxon>Arthropoda</taxon>
        <taxon>Crustacea</taxon>
        <taxon>Multicrustacea</taxon>
        <taxon>Malacostraca</taxon>
        <taxon>Eumalacostraca</taxon>
        <taxon>Eucarida</taxon>
        <taxon>Decapoda</taxon>
        <taxon>Pleocyemata</taxon>
        <taxon>Brachyura</taxon>
        <taxon>Eubrachyura</taxon>
        <taxon>Majoidea</taxon>
        <taxon>Majidae</taxon>
        <taxon>Chionoecetes</taxon>
    </lineage>
</organism>
<evidence type="ECO:0000313" key="4">
    <source>
        <dbReference type="Proteomes" id="UP000770661"/>
    </source>
</evidence>
<feature type="compositionally biased region" description="Acidic residues" evidence="2">
    <location>
        <begin position="906"/>
        <end position="916"/>
    </location>
</feature>
<comment type="caution">
    <text evidence="3">The sequence shown here is derived from an EMBL/GenBank/DDBJ whole genome shotgun (WGS) entry which is preliminary data.</text>
</comment>
<feature type="compositionally biased region" description="Basic and acidic residues" evidence="2">
    <location>
        <begin position="317"/>
        <end position="327"/>
    </location>
</feature>
<feature type="region of interest" description="Disordered" evidence="2">
    <location>
        <begin position="291"/>
        <end position="338"/>
    </location>
</feature>
<feature type="region of interest" description="Disordered" evidence="2">
    <location>
        <begin position="770"/>
        <end position="816"/>
    </location>
</feature>
<feature type="compositionally biased region" description="Basic and acidic residues" evidence="2">
    <location>
        <begin position="714"/>
        <end position="737"/>
    </location>
</feature>
<dbReference type="EMBL" id="JACEEZ010019579">
    <property type="protein sequence ID" value="KAG0715577.1"/>
    <property type="molecule type" value="Genomic_DNA"/>
</dbReference>
<keyword evidence="4" id="KW-1185">Reference proteome</keyword>
<evidence type="ECO:0000256" key="1">
    <source>
        <dbReference type="SAM" id="Coils"/>
    </source>
</evidence>
<feature type="compositionally biased region" description="Basic residues" evidence="2">
    <location>
        <begin position="641"/>
        <end position="662"/>
    </location>
</feature>
<feature type="compositionally biased region" description="Basic residues" evidence="2">
    <location>
        <begin position="370"/>
        <end position="387"/>
    </location>
</feature>
<feature type="compositionally biased region" description="Basic and acidic residues" evidence="2">
    <location>
        <begin position="770"/>
        <end position="781"/>
    </location>
</feature>
<feature type="compositionally biased region" description="Polar residues" evidence="2">
    <location>
        <begin position="796"/>
        <end position="813"/>
    </location>
</feature>
<feature type="region of interest" description="Disordered" evidence="2">
    <location>
        <begin position="637"/>
        <end position="665"/>
    </location>
</feature>
<dbReference type="OrthoDB" id="6372976at2759"/>
<feature type="coiled-coil region" evidence="1">
    <location>
        <begin position="490"/>
        <end position="529"/>
    </location>
</feature>
<feature type="compositionally biased region" description="Polar residues" evidence="2">
    <location>
        <begin position="294"/>
        <end position="312"/>
    </location>
</feature>
<evidence type="ECO:0000256" key="2">
    <source>
        <dbReference type="SAM" id="MobiDB-lite"/>
    </source>
</evidence>
<sequence>MNSLIKKLSSCVLPRDQLLPLLDAQLCKKSKKCDLPWVEVVKRLLSRSADEDCKALFENASTIIRIHLDETVKNGLKNPGQLSQKYSNILNSLLTHLHFTMEDTNLQVVEMHTLSPLILGAVIDMIVAAHKKGQEASTVAKIFMKLTMVLGHSQEQLLDALLHSRSLVHPSSRQPAIQVPLIKRLFSSIRGGQAMAPVLYLKYLLLGKLWLFMMEKNELGQTRTYIAKMLKLPDGLADWAKRERVPWLTLSQWSTRLILKKMTLLGALETFYGKGYEVIVIATARDHQAKRAKSSASQETKPGASKSFTNKGVVTKVKADNSKDRAQAAEIDSDEDVKQEREIVDVEYHAANDAALPGSSRTDESVQKEKNKRKAVKRLTQTRKKRKIQSDMEEEEIRPSVTSKSTLSQKTKAGPSKCSVIKNFSGKRKTNNSSLKIAEEFSKAQISEVDSDGSMKEDLYIVGVNDYIAEKGTQPCNESTVEKAGKKGVKRKSEEALVQKVKKKRKLQNQRVEESHAALNSEMEETLHKKKPKTLVKECKKVRNIKTGNSINSNLSCSNEEAESINGSFCTSGFMPEIVNSCDVEEQSVSRKLFKKSRERQENPLMDREDLGEEIQGKSCLSEEMFEYPAAAFTVGISDHKGRRRNSRKQKLSKKQQRRQRKGMTFAVTDLEAKTDNGSIDSKDNEVNVSEVNNMKVVNIPTKHENTRNLLLSTDRRNTSSEDSSDNNRSDGDEDIGKESCKATSLIENLTSIRQVEMVVFKVGDSDRDAVLPKHDHEQKDAGIGTSENSDEPDQETVQAEHNTSHASENKSSMYHKEHQLVKVSHAEDSNEELEVEWISTGSNLVNGVDSDEESNAVNIENGSDEVNGECDTMLSTNNLSSTFKNFNVNLSEEASEKVSKSSDASTDDESGEESDIAITECTIAESVIKDIKIDTSSDDTVDLIDSVEPSDEGIDDDKGNIVTVDEVEVIGYMNLNVDRVQDSKTLINSPAITVPGSGCDIKAIKDEVLTSKANEAPQHSGDECEILEALCPDKLCTDEATETFTDSKKCQ</sequence>
<dbReference type="Proteomes" id="UP000770661">
    <property type="component" value="Unassembled WGS sequence"/>
</dbReference>
<dbReference type="AlphaFoldDB" id="A0A8J5CPS6"/>
<keyword evidence="1" id="KW-0175">Coiled coil</keyword>
<accession>A0A8J5CPS6</accession>
<name>A0A8J5CPS6_CHIOP</name>